<evidence type="ECO:0000256" key="1">
    <source>
        <dbReference type="ARBA" id="ARBA00007381"/>
    </source>
</evidence>
<keyword evidence="4 5" id="KW-0143">Chaperone</keyword>
<dbReference type="PROSITE" id="PS00329">
    <property type="entry name" value="HSP70_2"/>
    <property type="match status" value="1"/>
</dbReference>
<dbReference type="Proteomes" id="UP001368500">
    <property type="component" value="Unassembled WGS sequence"/>
</dbReference>
<dbReference type="Gene3D" id="1.20.1270.10">
    <property type="match status" value="1"/>
</dbReference>
<evidence type="ECO:0000313" key="7">
    <source>
        <dbReference type="EMBL" id="MEK8026536.1"/>
    </source>
</evidence>
<dbReference type="RefSeq" id="WP_341374318.1">
    <property type="nucleotide sequence ID" value="NZ_JBBUTF010000008.1"/>
</dbReference>
<dbReference type="PROSITE" id="PS00297">
    <property type="entry name" value="HSP70_1"/>
    <property type="match status" value="1"/>
</dbReference>
<proteinExistence type="inferred from homology"/>
<dbReference type="PRINTS" id="PR00301">
    <property type="entry name" value="HEATSHOCK70"/>
</dbReference>
<comment type="caution">
    <text evidence="7">The sequence shown here is derived from an EMBL/GenBank/DDBJ whole genome shotgun (WGS) entry which is preliminary data.</text>
</comment>
<dbReference type="InterPro" id="IPR043129">
    <property type="entry name" value="ATPase_NBD"/>
</dbReference>
<organism evidence="7 8">
    <name type="scientific">Pseudaquabacterium rugosum</name>
    <dbReference type="NCBI Taxonomy" id="2984194"/>
    <lineage>
        <taxon>Bacteria</taxon>
        <taxon>Pseudomonadati</taxon>
        <taxon>Pseudomonadota</taxon>
        <taxon>Betaproteobacteria</taxon>
        <taxon>Burkholderiales</taxon>
        <taxon>Sphaerotilaceae</taxon>
        <taxon>Pseudaquabacterium</taxon>
    </lineage>
</organism>
<evidence type="ECO:0000313" key="8">
    <source>
        <dbReference type="Proteomes" id="UP001368500"/>
    </source>
</evidence>
<dbReference type="GO" id="GO:0016787">
    <property type="term" value="F:hydrolase activity"/>
    <property type="evidence" value="ECO:0007669"/>
    <property type="project" value="UniProtKB-KW"/>
</dbReference>
<keyword evidence="2 5" id="KW-0547">Nucleotide-binding</keyword>
<evidence type="ECO:0000256" key="2">
    <source>
        <dbReference type="ARBA" id="ARBA00022741"/>
    </source>
</evidence>
<dbReference type="InterPro" id="IPR010236">
    <property type="entry name" value="ISC_FeS_clus_asmbl_HscA"/>
</dbReference>
<keyword evidence="7" id="KW-0378">Hydrolase</keyword>
<evidence type="ECO:0000256" key="3">
    <source>
        <dbReference type="ARBA" id="ARBA00022840"/>
    </source>
</evidence>
<dbReference type="InterPro" id="IPR029047">
    <property type="entry name" value="HSP70_peptide-bd_sf"/>
</dbReference>
<dbReference type="SUPFAM" id="SSF100920">
    <property type="entry name" value="Heat shock protein 70kD (HSP70), peptide-binding domain"/>
    <property type="match status" value="1"/>
</dbReference>
<dbReference type="InterPro" id="IPR029048">
    <property type="entry name" value="HSP70_C_sf"/>
</dbReference>
<name>A0ABU9BA97_9BURK</name>
<dbReference type="Pfam" id="PF00012">
    <property type="entry name" value="HSP70"/>
    <property type="match status" value="1"/>
</dbReference>
<dbReference type="Gene3D" id="3.90.640.10">
    <property type="entry name" value="Actin, Chain A, domain 4"/>
    <property type="match status" value="1"/>
</dbReference>
<keyword evidence="8" id="KW-1185">Reference proteome</keyword>
<sequence length="637" mass="66977">MALLQIAEPGRAAAPHQHRLAVGIDLGTTNSLVASVRSGIPTVLPDAQDRRLLPSVVHYGEDGVMTVGHEARAHALADPANTVASAKRLIGRAMTDIRPGTVPYALEAMGEAAVGVRTRAGLKSPVDIGAEVLRVLRERGEATLGGDLVGAVITVPAYFDDAQRQATKDAATRAGLNVLRLLPEPTAAAVAYGLDSGSQGVYVVYDLGGGTFDVSILRLTRGVFEVIATAGDAMLGGDDFDQALADGFSQATGGWSRAEMGALQAAARSAKEALTEAETVDMACTRAGGERVALRLSRAQFDALTRPLLERTLGPVRRALRDARLKADEVDGVVLVGGSTRMPCVRQAVATLFGREPCTGIDPDEAVALGAAIQADQLAGNRGVGDGQGLLLLDVNPLSLGLETMGGLVEKIIPRNSTVPTARAQDFTTFKDGQTAMMLHVVQGERELVSECRSLARFTLRGIPGMVAGAARIRVTFQIDADGLLAVSAVEQTTGVRAHIEVKPSYGLATDEVAGMLKSAIGSAESDAVARLLREAEIDARRLFDATQAALQEDGDALLSSPEQFQILRGMQDVADALEQCAESGEGGDLAGCKALREELRRVTDELNRITTPFAGRRMDVRVRQALSGRNVTQMAA</sequence>
<dbReference type="InterPro" id="IPR013126">
    <property type="entry name" value="Hsp_70_fam"/>
</dbReference>
<dbReference type="Gene3D" id="3.30.420.40">
    <property type="match status" value="2"/>
</dbReference>
<comment type="function">
    <text evidence="5">Chaperone involved in the maturation of iron-sulfur cluster-containing proteins. Has a low intrinsic ATPase activity which is markedly stimulated by HscB.</text>
</comment>
<keyword evidence="3 5" id="KW-0067">ATP-binding</keyword>
<evidence type="ECO:0000256" key="6">
    <source>
        <dbReference type="RuleBase" id="RU003322"/>
    </source>
</evidence>
<comment type="similarity">
    <text evidence="1 5 6">Belongs to the heat shock protein 70 family.</text>
</comment>
<dbReference type="PROSITE" id="PS01036">
    <property type="entry name" value="HSP70_3"/>
    <property type="match status" value="1"/>
</dbReference>
<dbReference type="SUPFAM" id="SSF53067">
    <property type="entry name" value="Actin-like ATPase domain"/>
    <property type="match status" value="2"/>
</dbReference>
<protein>
    <recommendedName>
        <fullName evidence="5">Chaperone protein HscA homolog</fullName>
    </recommendedName>
</protein>
<reference evidence="7 8" key="1">
    <citation type="submission" date="2024-04" db="EMBL/GenBank/DDBJ databases">
        <title>Novel species of the genus Ideonella isolated from streams.</title>
        <authorList>
            <person name="Lu H."/>
        </authorList>
    </citation>
    <scope>NUCLEOTIDE SEQUENCE [LARGE SCALE GENOMIC DNA]</scope>
    <source>
        <strain evidence="7 8">BYS139W</strain>
    </source>
</reference>
<dbReference type="PANTHER" id="PTHR19375">
    <property type="entry name" value="HEAT SHOCK PROTEIN 70KDA"/>
    <property type="match status" value="1"/>
</dbReference>
<dbReference type="EMBL" id="JBBUTF010000008">
    <property type="protein sequence ID" value="MEK8026536.1"/>
    <property type="molecule type" value="Genomic_DNA"/>
</dbReference>
<accession>A0ABU9BA97</accession>
<dbReference type="NCBIfam" id="NF003520">
    <property type="entry name" value="PRK05183.1"/>
    <property type="match status" value="1"/>
</dbReference>
<evidence type="ECO:0000256" key="5">
    <source>
        <dbReference type="HAMAP-Rule" id="MF_00679"/>
    </source>
</evidence>
<dbReference type="HAMAP" id="MF_00679">
    <property type="entry name" value="HscA"/>
    <property type="match status" value="1"/>
</dbReference>
<dbReference type="NCBIfam" id="TIGR01991">
    <property type="entry name" value="HscA"/>
    <property type="match status" value="1"/>
</dbReference>
<dbReference type="SUPFAM" id="SSF100934">
    <property type="entry name" value="Heat shock protein 70kD (HSP70), C-terminal subdomain"/>
    <property type="match status" value="1"/>
</dbReference>
<gene>
    <name evidence="5 7" type="primary">hscA</name>
    <name evidence="7" type="ORF">AACH11_11250</name>
</gene>
<dbReference type="InterPro" id="IPR018181">
    <property type="entry name" value="Heat_shock_70_CS"/>
</dbReference>
<dbReference type="Gene3D" id="2.60.34.10">
    <property type="entry name" value="Substrate Binding Domain Of DNAk, Chain A, domain 1"/>
    <property type="match status" value="1"/>
</dbReference>
<evidence type="ECO:0000256" key="4">
    <source>
        <dbReference type="ARBA" id="ARBA00023186"/>
    </source>
</evidence>